<dbReference type="InterPro" id="IPR001611">
    <property type="entry name" value="Leu-rich_rpt"/>
</dbReference>
<gene>
    <name evidence="5" type="ORF">POM88_027977</name>
</gene>
<evidence type="ECO:0000313" key="5">
    <source>
        <dbReference type="EMBL" id="KAK1381233.1"/>
    </source>
</evidence>
<dbReference type="InterPro" id="IPR000157">
    <property type="entry name" value="TIR_dom"/>
</dbReference>
<dbReference type="InterPro" id="IPR003591">
    <property type="entry name" value="Leu-rich_rpt_typical-subtyp"/>
</dbReference>
<dbReference type="PANTHER" id="PTHR11017">
    <property type="entry name" value="LEUCINE-RICH REPEAT-CONTAINING PROTEIN"/>
    <property type="match status" value="1"/>
</dbReference>
<accession>A0AAD8I9K6</accession>
<dbReference type="PROSITE" id="PS51450">
    <property type="entry name" value="LRR"/>
    <property type="match status" value="2"/>
</dbReference>
<organism evidence="5 6">
    <name type="scientific">Heracleum sosnowskyi</name>
    <dbReference type="NCBI Taxonomy" id="360622"/>
    <lineage>
        <taxon>Eukaryota</taxon>
        <taxon>Viridiplantae</taxon>
        <taxon>Streptophyta</taxon>
        <taxon>Embryophyta</taxon>
        <taxon>Tracheophyta</taxon>
        <taxon>Spermatophyta</taxon>
        <taxon>Magnoliopsida</taxon>
        <taxon>eudicotyledons</taxon>
        <taxon>Gunneridae</taxon>
        <taxon>Pentapetalae</taxon>
        <taxon>asterids</taxon>
        <taxon>campanulids</taxon>
        <taxon>Apiales</taxon>
        <taxon>Apiaceae</taxon>
        <taxon>Apioideae</taxon>
        <taxon>apioid superclade</taxon>
        <taxon>Tordylieae</taxon>
        <taxon>Tordyliinae</taxon>
        <taxon>Heracleum</taxon>
    </lineage>
</organism>
<reference evidence="5" key="1">
    <citation type="submission" date="2023-02" db="EMBL/GenBank/DDBJ databases">
        <title>Genome of toxic invasive species Heracleum sosnowskyi carries increased number of genes despite the absence of recent whole-genome duplications.</title>
        <authorList>
            <person name="Schelkunov M."/>
            <person name="Shtratnikova V."/>
            <person name="Makarenko M."/>
            <person name="Klepikova A."/>
            <person name="Omelchenko D."/>
            <person name="Novikova G."/>
            <person name="Obukhova E."/>
            <person name="Bogdanov V."/>
            <person name="Penin A."/>
            <person name="Logacheva M."/>
        </authorList>
    </citation>
    <scope>NUCLEOTIDE SEQUENCE</scope>
    <source>
        <strain evidence="5">Hsosn_3</strain>
        <tissue evidence="5">Leaf</tissue>
    </source>
</reference>
<evidence type="ECO:0000256" key="2">
    <source>
        <dbReference type="ARBA" id="ARBA00022737"/>
    </source>
</evidence>
<keyword evidence="1" id="KW-0433">Leucine-rich repeat</keyword>
<dbReference type="EMBL" id="JAUIZM010000006">
    <property type="protein sequence ID" value="KAK1381233.1"/>
    <property type="molecule type" value="Genomic_DNA"/>
</dbReference>
<dbReference type="GO" id="GO:0043531">
    <property type="term" value="F:ADP binding"/>
    <property type="evidence" value="ECO:0007669"/>
    <property type="project" value="InterPro"/>
</dbReference>
<keyword evidence="2" id="KW-0677">Repeat</keyword>
<dbReference type="Pfam" id="PF01582">
    <property type="entry name" value="TIR"/>
    <property type="match status" value="1"/>
</dbReference>
<dbReference type="PRINTS" id="PR00364">
    <property type="entry name" value="DISEASERSIST"/>
</dbReference>
<dbReference type="Gene3D" id="3.80.10.10">
    <property type="entry name" value="Ribonuclease Inhibitor"/>
    <property type="match status" value="4"/>
</dbReference>
<dbReference type="Pfam" id="PF00560">
    <property type="entry name" value="LRR_1"/>
    <property type="match status" value="2"/>
</dbReference>
<dbReference type="SMART" id="SM00369">
    <property type="entry name" value="LRR_TYP"/>
    <property type="match status" value="2"/>
</dbReference>
<dbReference type="SUPFAM" id="SSF52200">
    <property type="entry name" value="Toll/Interleukin receptor TIR domain"/>
    <property type="match status" value="1"/>
</dbReference>
<dbReference type="Gene3D" id="3.40.50.10140">
    <property type="entry name" value="Toll/interleukin-1 receptor homology (TIR) domain"/>
    <property type="match status" value="1"/>
</dbReference>
<dbReference type="InterPro" id="IPR044974">
    <property type="entry name" value="Disease_R_plants"/>
</dbReference>
<dbReference type="Gene3D" id="3.40.50.300">
    <property type="entry name" value="P-loop containing nucleotide triphosphate hydrolases"/>
    <property type="match status" value="1"/>
</dbReference>
<dbReference type="SUPFAM" id="SSF52540">
    <property type="entry name" value="P-loop containing nucleoside triphosphate hydrolases"/>
    <property type="match status" value="1"/>
</dbReference>
<evidence type="ECO:0000259" key="3">
    <source>
        <dbReference type="Pfam" id="PF00931"/>
    </source>
</evidence>
<dbReference type="GO" id="GO:0051707">
    <property type="term" value="P:response to other organism"/>
    <property type="evidence" value="ECO:0007669"/>
    <property type="project" value="UniProtKB-ARBA"/>
</dbReference>
<evidence type="ECO:0000313" key="6">
    <source>
        <dbReference type="Proteomes" id="UP001237642"/>
    </source>
</evidence>
<dbReference type="InterPro" id="IPR035897">
    <property type="entry name" value="Toll_tir_struct_dom_sf"/>
</dbReference>
<proteinExistence type="predicted"/>
<sequence length="1429" mass="163064">MFLFFQGTRTIEGLALEMNTSNVYQVELRTKAFSMMHKLRLLKLDNVRLSGGYEYLPRNLKWLCWHGYPFMSLPNDFPFGSLVAIDMQSSELQNLGQGNMLLGSLKFLNLSHCHGIVKTPDFAKLSALEQLLLENCANLVEIDESIGMAQGLVLINLKDCKLLKKLPENLCMLRFLKTLNISGCSNLGVLPAEMRKMDSLKVFHADGLDFGDANYTTHQNKSWREFIWGLVSIPKISPQLSLASLPCNSITRLSLVNCNLHDHSFPKDFRVAPSLESLNLSNNPIRFLPDCFKGLKKVKLLELYDCNRLQILEDLPKIEDFWVSRCPLLEKITLKPGLCFENFGFPHECDKLLEMDGVFKVVPIEKIDSELINNCGIYDVESMKTIQIRLYNHYTYADTRCPIQGLYEYRPPGKTKCSIQGVFENQRRLARVFSIFYPGSSVPTLFTSQSYVRSLSFIISHSNLRYLNTCVVYKLKPGKGRYFYLLFHNLTSDKMIVYYPTCFGIPEGDECMTWLSHWKFDSHEVGPGDEVNISIFNFDKDHNFKVKEIGVYLAYEEQEQAVVHSAKPPKTQQTCEKIVQHVIPVKVQPSARHGTTRLYFIGCGVTLRYTWLDEYFGKYVETGKPSSPDSEYWNKSKRLVLPIFYHVDPSDVRKQSGCISEALCYHEEKFKGEVDETKRKNLMDKIKEWKIALTQLANLGGMPLQNVANGYESKLIQKIVNVVKDKVTCNTASTTHPVGIGPSVQDISLWLRNGSSDVEVFALYGVGGLGKTTIAKYVYDMNFQLFEGGSFLENIREYSERSDGLVCLQRQLLSDISKGRAPTIKNLNEGILKIKKALHRRKLLIVLDDVDQVEQLDAIFGMREWFHQGSKIIITTRNSMGREIIRQQSPRDPGQRSRLWHYKDILQVLRDETGTKAIEGLTLEMNTTNENMLLGSLKFLNLSHCHGIVKSPDFAKLSALEHLVLKDCACLVEIDESIGMAEGLVLINLKDCILLKKLPEKFCMLKVLETLIISGCSNLSMLPAEMRKMESLKVFHADGLDFGDSNCTAHQNKSWREFIWGLVSVPKVSPQLSLASLPCNSITRLSLENCNLHDNSFPVDFRVAHSLEFLNLSNNPIRFLPDCFKGLKEVKIFRLRNCNQLQTLEDLPKILDFVTTDCPLLEKITFKPGLSLHSFCYPDRCENLLEMVGVFKIVPIENMDSELINRCGISDVEPMKSIQIRLYNRYTSAETKCSIQGVFENRYRQGRVLSIFYPESSVPTWFTIQSSVPSLSFIVSHSNLQYLNTCVVYKVKPGEGIYFCLIFHNMTANKMIVYHPGCYGIPEGGEYMTWLSHCRFDSHDMGPGDEVNISVYNYHDDQNFEVKEIGVYLVYEEQEQAGVHSAKRQKIQQTCDKMSHCVVPVKVLPRAYHGITQIYFIGYPKIPDIRELE</sequence>
<dbReference type="PANTHER" id="PTHR11017:SF271">
    <property type="entry name" value="DISEASE RESISTANCE PROTEIN (TIR-NBS-LRR CLASS) FAMILY"/>
    <property type="match status" value="1"/>
</dbReference>
<dbReference type="SUPFAM" id="SSF52058">
    <property type="entry name" value="L domain-like"/>
    <property type="match status" value="2"/>
</dbReference>
<keyword evidence="6" id="KW-1185">Reference proteome</keyword>
<dbReference type="InterPro" id="IPR027417">
    <property type="entry name" value="P-loop_NTPase"/>
</dbReference>
<dbReference type="Pfam" id="PF00931">
    <property type="entry name" value="NB-ARC"/>
    <property type="match status" value="1"/>
</dbReference>
<feature type="domain" description="NB-ARC" evidence="3">
    <location>
        <begin position="745"/>
        <end position="879"/>
    </location>
</feature>
<dbReference type="InterPro" id="IPR032675">
    <property type="entry name" value="LRR_dom_sf"/>
</dbReference>
<evidence type="ECO:0000256" key="1">
    <source>
        <dbReference type="ARBA" id="ARBA00022614"/>
    </source>
</evidence>
<comment type="caution">
    <text evidence="5">The sequence shown here is derived from an EMBL/GenBank/DDBJ whole genome shotgun (WGS) entry which is preliminary data.</text>
</comment>
<dbReference type="GO" id="GO:0006952">
    <property type="term" value="P:defense response"/>
    <property type="evidence" value="ECO:0007669"/>
    <property type="project" value="InterPro"/>
</dbReference>
<protein>
    <submittedName>
        <fullName evidence="5">Uncharacterized protein</fullName>
    </submittedName>
</protein>
<name>A0AAD8I9K6_9APIA</name>
<reference evidence="5" key="2">
    <citation type="submission" date="2023-05" db="EMBL/GenBank/DDBJ databases">
        <authorList>
            <person name="Schelkunov M.I."/>
        </authorList>
    </citation>
    <scope>NUCLEOTIDE SEQUENCE</scope>
    <source>
        <strain evidence="5">Hsosn_3</strain>
        <tissue evidence="5">Leaf</tissue>
    </source>
</reference>
<dbReference type="Proteomes" id="UP001237642">
    <property type="component" value="Unassembled WGS sequence"/>
</dbReference>
<feature type="domain" description="TIR" evidence="4">
    <location>
        <begin position="636"/>
        <end position="733"/>
    </location>
</feature>
<dbReference type="InterPro" id="IPR002182">
    <property type="entry name" value="NB-ARC"/>
</dbReference>
<dbReference type="GO" id="GO:0007165">
    <property type="term" value="P:signal transduction"/>
    <property type="evidence" value="ECO:0007669"/>
    <property type="project" value="InterPro"/>
</dbReference>
<evidence type="ECO:0000259" key="4">
    <source>
        <dbReference type="Pfam" id="PF01582"/>
    </source>
</evidence>